<dbReference type="GO" id="GO:0005741">
    <property type="term" value="C:mitochondrial outer membrane"/>
    <property type="evidence" value="ECO:0007669"/>
    <property type="project" value="TreeGrafter"/>
</dbReference>
<dbReference type="PANTHER" id="PTHR10057:SF0">
    <property type="entry name" value="TRANSLOCATOR PROTEIN"/>
    <property type="match status" value="1"/>
</dbReference>
<dbReference type="EMBL" id="HG805811">
    <property type="protein sequence ID" value="CDW51872.1"/>
    <property type="molecule type" value="Genomic_DNA"/>
</dbReference>
<feature type="transmembrane region" description="Helical" evidence="6">
    <location>
        <begin position="105"/>
        <end position="124"/>
    </location>
</feature>
<dbReference type="Proteomes" id="UP000030665">
    <property type="component" value="Unassembled WGS sequence"/>
</dbReference>
<feature type="transmembrane region" description="Helical" evidence="6">
    <location>
        <begin position="44"/>
        <end position="66"/>
    </location>
</feature>
<dbReference type="FunFam" id="1.20.1260.100:FF:000001">
    <property type="entry name" value="translocator protein 2"/>
    <property type="match status" value="1"/>
</dbReference>
<evidence type="ECO:0000256" key="6">
    <source>
        <dbReference type="SAM" id="Phobius"/>
    </source>
</evidence>
<keyword evidence="8" id="KW-1185">Reference proteome</keyword>
<gene>
    <name evidence="7" type="ORF">TTRE_0000013101</name>
</gene>
<evidence type="ECO:0000256" key="5">
    <source>
        <dbReference type="ARBA" id="ARBA00023136"/>
    </source>
</evidence>
<proteinExistence type="inferred from homology"/>
<name>A0A077YUV1_TRITR</name>
<dbReference type="Gene3D" id="1.20.1260.100">
    <property type="entry name" value="TspO/MBR protein"/>
    <property type="match status" value="1"/>
</dbReference>
<organism evidence="7 8">
    <name type="scientific">Trichuris trichiura</name>
    <name type="common">Whipworm</name>
    <name type="synonym">Trichocephalus trichiurus</name>
    <dbReference type="NCBI Taxonomy" id="36087"/>
    <lineage>
        <taxon>Eukaryota</taxon>
        <taxon>Metazoa</taxon>
        <taxon>Ecdysozoa</taxon>
        <taxon>Nematoda</taxon>
        <taxon>Enoplea</taxon>
        <taxon>Dorylaimia</taxon>
        <taxon>Trichinellida</taxon>
        <taxon>Trichuridae</taxon>
        <taxon>Trichuris</taxon>
    </lineage>
</organism>
<reference evidence="7" key="1">
    <citation type="submission" date="2014-01" db="EMBL/GenBank/DDBJ databases">
        <authorList>
            <person name="Aslett M."/>
        </authorList>
    </citation>
    <scope>NUCLEOTIDE SEQUENCE</scope>
</reference>
<evidence type="ECO:0000313" key="7">
    <source>
        <dbReference type="EMBL" id="CDW51872.1"/>
    </source>
</evidence>
<evidence type="ECO:0000256" key="2">
    <source>
        <dbReference type="ARBA" id="ARBA00007524"/>
    </source>
</evidence>
<keyword evidence="3 6" id="KW-0812">Transmembrane</keyword>
<dbReference type="CDD" id="cd15904">
    <property type="entry name" value="TSPO_MBR"/>
    <property type="match status" value="1"/>
</dbReference>
<reference evidence="7" key="2">
    <citation type="submission" date="2014-03" db="EMBL/GenBank/DDBJ databases">
        <title>The whipworm genome and dual-species transcriptomics of an intimate host-pathogen interaction.</title>
        <authorList>
            <person name="Foth B.J."/>
            <person name="Tsai I.J."/>
            <person name="Reid A.J."/>
            <person name="Bancroft A.J."/>
            <person name="Nichol S."/>
            <person name="Tracey A."/>
            <person name="Holroyd N."/>
            <person name="Cotton J.A."/>
            <person name="Stanley E.J."/>
            <person name="Zarowiecki M."/>
            <person name="Liu J.Z."/>
            <person name="Huckvale T."/>
            <person name="Cooper P.J."/>
            <person name="Grencis R.K."/>
            <person name="Berriman M."/>
        </authorList>
    </citation>
    <scope>NUCLEOTIDE SEQUENCE [LARGE SCALE GENOMIC DNA]</scope>
</reference>
<dbReference type="Pfam" id="PF03073">
    <property type="entry name" value="TspO_MBR"/>
    <property type="match status" value="1"/>
</dbReference>
<evidence type="ECO:0000256" key="1">
    <source>
        <dbReference type="ARBA" id="ARBA00004141"/>
    </source>
</evidence>
<evidence type="ECO:0000256" key="3">
    <source>
        <dbReference type="ARBA" id="ARBA00022692"/>
    </source>
</evidence>
<dbReference type="PANTHER" id="PTHR10057">
    <property type="entry name" value="PERIPHERAL-TYPE BENZODIAZEPINE RECEPTOR"/>
    <property type="match status" value="1"/>
</dbReference>
<keyword evidence="5 6" id="KW-0472">Membrane</keyword>
<dbReference type="InterPro" id="IPR004307">
    <property type="entry name" value="TspO_MBR"/>
</dbReference>
<dbReference type="OrthoDB" id="8841220at2759"/>
<evidence type="ECO:0000256" key="4">
    <source>
        <dbReference type="ARBA" id="ARBA00022989"/>
    </source>
</evidence>
<feature type="transmembrane region" description="Helical" evidence="6">
    <location>
        <begin position="78"/>
        <end position="98"/>
    </location>
</feature>
<sequence length="171" mass="19856">MRLSQRLYAAGISPLPKEFKLYKRHRMKWAFFQKLVKPSLTPPSWIFSFFWTVLYFSMGYASFLVWRDGDGCQGAARIPLIAYGIQLLLNWAWMPIFFGLRNRALAAIEVCLLAVAVVATTVLFNDVNKMAFQLFIPYAVWTIFATYLTIAIWRMNRNGDKKIRKRKNDGA</sequence>
<evidence type="ECO:0000313" key="8">
    <source>
        <dbReference type="Proteomes" id="UP000030665"/>
    </source>
</evidence>
<keyword evidence="4 6" id="KW-1133">Transmembrane helix</keyword>
<protein>
    <submittedName>
        <fullName evidence="7">TspO MBR domain containing protein</fullName>
    </submittedName>
</protein>
<comment type="similarity">
    <text evidence="2">Belongs to the TspO/BZRP family.</text>
</comment>
<accession>A0A077YUV1</accession>
<comment type="subcellular location">
    <subcellularLocation>
        <location evidence="1">Membrane</location>
        <topology evidence="1">Multi-pass membrane protein</topology>
    </subcellularLocation>
</comment>
<dbReference type="AlphaFoldDB" id="A0A077YUV1"/>
<feature type="transmembrane region" description="Helical" evidence="6">
    <location>
        <begin position="130"/>
        <end position="153"/>
    </location>
</feature>
<dbReference type="InterPro" id="IPR038330">
    <property type="entry name" value="TspO/MBR-related_sf"/>
</dbReference>
<dbReference type="GO" id="GO:0033013">
    <property type="term" value="P:tetrapyrrole metabolic process"/>
    <property type="evidence" value="ECO:0007669"/>
    <property type="project" value="UniProtKB-ARBA"/>
</dbReference>
<dbReference type="STRING" id="36087.A0A077YUV1"/>